<evidence type="ECO:0000313" key="2">
    <source>
        <dbReference type="Proteomes" id="UP000554520"/>
    </source>
</evidence>
<sequence length="136" mass="15732">MKNSTPRKNRKPEGDYIIHVAEAYYLNADWTPSRRFHSGRLLFKEPGGKTHMTEVNAVALKLRKLHYCVPDDATADAKAKASEYKRYVRALELHREFYQRTGQRYEVLREADRSLPYLPVGRGADTAHLRPGHTHV</sequence>
<dbReference type="Proteomes" id="UP000554520">
    <property type="component" value="Unassembled WGS sequence"/>
</dbReference>
<comment type="caution">
    <text evidence="1">The sequence shown here is derived from an EMBL/GenBank/DDBJ whole genome shotgun (WGS) entry which is preliminary data.</text>
</comment>
<keyword evidence="2" id="KW-1185">Reference proteome</keyword>
<evidence type="ECO:0000313" key="1">
    <source>
        <dbReference type="EMBL" id="MBB3147507.1"/>
    </source>
</evidence>
<dbReference type="RefSeq" id="WP_183663658.1">
    <property type="nucleotide sequence ID" value="NZ_JACHXN010000012.1"/>
</dbReference>
<name>A0A839UAE4_9HYPH</name>
<gene>
    <name evidence="1" type="ORF">FHS21_003927</name>
</gene>
<reference evidence="1 2" key="1">
    <citation type="submission" date="2020-08" db="EMBL/GenBank/DDBJ databases">
        <title>Genomic Encyclopedia of Type Strains, Phase III (KMG-III): the genomes of soil and plant-associated and newly described type strains.</title>
        <authorList>
            <person name="Whitman W."/>
        </authorList>
    </citation>
    <scope>NUCLEOTIDE SEQUENCE [LARGE SCALE GENOMIC DNA]</scope>
    <source>
        <strain evidence="1 2">CECT 7015</strain>
    </source>
</reference>
<dbReference type="EMBL" id="JACHXN010000012">
    <property type="protein sequence ID" value="MBB3147507.1"/>
    <property type="molecule type" value="Genomic_DNA"/>
</dbReference>
<dbReference type="AlphaFoldDB" id="A0A839UAE4"/>
<accession>A0A839UAE4</accession>
<organism evidence="1 2">
    <name type="scientific">Phyllobacterium trifolii</name>
    <dbReference type="NCBI Taxonomy" id="300193"/>
    <lineage>
        <taxon>Bacteria</taxon>
        <taxon>Pseudomonadati</taxon>
        <taxon>Pseudomonadota</taxon>
        <taxon>Alphaproteobacteria</taxon>
        <taxon>Hyphomicrobiales</taxon>
        <taxon>Phyllobacteriaceae</taxon>
        <taxon>Phyllobacterium</taxon>
    </lineage>
</organism>
<protein>
    <submittedName>
        <fullName evidence="1">Uncharacterized protein</fullName>
    </submittedName>
</protein>
<proteinExistence type="predicted"/>